<evidence type="ECO:0000313" key="1">
    <source>
        <dbReference type="EMBL" id="MFC0203235.1"/>
    </source>
</evidence>
<comment type="caution">
    <text evidence="1">The sequence shown here is derived from an EMBL/GenBank/DDBJ whole genome shotgun (WGS) entry which is preliminary data.</text>
</comment>
<reference evidence="1 2" key="1">
    <citation type="submission" date="2024-09" db="EMBL/GenBank/DDBJ databases">
        <authorList>
            <person name="Sun Q."/>
            <person name="Mori K."/>
        </authorList>
    </citation>
    <scope>NUCLEOTIDE SEQUENCE [LARGE SCALE GENOMIC DNA]</scope>
    <source>
        <strain evidence="1 2">CCM 7706</strain>
    </source>
</reference>
<organism evidence="1 2">
    <name type="scientific">Novosphingobium soli</name>
    <dbReference type="NCBI Taxonomy" id="574956"/>
    <lineage>
        <taxon>Bacteria</taxon>
        <taxon>Pseudomonadati</taxon>
        <taxon>Pseudomonadota</taxon>
        <taxon>Alphaproteobacteria</taxon>
        <taxon>Sphingomonadales</taxon>
        <taxon>Sphingomonadaceae</taxon>
        <taxon>Novosphingobium</taxon>
    </lineage>
</organism>
<keyword evidence="2" id="KW-1185">Reference proteome</keyword>
<accession>A0ABV6CR74</accession>
<sequence length="154" mass="16078">MGEGLHLIATDGCGPVTGASRGYHDEEDPTMTFPLDQVVAIAGANRQLALKFFDIARTTGARQAAIGAHALGAFFEPGKFSEVAQEAEQNRLVLIADTKAALEEWQESAGDLFSPESETTQLAVALEPLRAFFLSPLQAFAAAAPAASDAGAST</sequence>
<proteinExistence type="predicted"/>
<dbReference type="Proteomes" id="UP001589798">
    <property type="component" value="Unassembled WGS sequence"/>
</dbReference>
<gene>
    <name evidence="1" type="ORF">ACFFJC_03015</name>
</gene>
<dbReference type="EMBL" id="JBHLWK010000006">
    <property type="protein sequence ID" value="MFC0203235.1"/>
    <property type="molecule type" value="Genomic_DNA"/>
</dbReference>
<name>A0ABV6CR74_9SPHN</name>
<protein>
    <submittedName>
        <fullName evidence="1">Uncharacterized protein</fullName>
    </submittedName>
</protein>
<evidence type="ECO:0000313" key="2">
    <source>
        <dbReference type="Proteomes" id="UP001589798"/>
    </source>
</evidence>